<dbReference type="EMBL" id="CM032185">
    <property type="protein sequence ID" value="KAG7093089.1"/>
    <property type="molecule type" value="Genomic_DNA"/>
</dbReference>
<accession>A0A9P7S0E9</accession>
<comment type="caution">
    <text evidence="5">The sequence shown here is derived from an EMBL/GenBank/DDBJ whole genome shotgun (WGS) entry which is preliminary data.</text>
</comment>
<dbReference type="OrthoDB" id="408631at2759"/>
<dbReference type="SUPFAM" id="SSF53474">
    <property type="entry name" value="alpha/beta-Hydrolases"/>
    <property type="match status" value="1"/>
</dbReference>
<feature type="signal peptide" evidence="3">
    <location>
        <begin position="1"/>
        <end position="19"/>
    </location>
</feature>
<dbReference type="GO" id="GO:0016787">
    <property type="term" value="F:hydrolase activity"/>
    <property type="evidence" value="ECO:0007669"/>
    <property type="project" value="UniProtKB-KW"/>
</dbReference>
<dbReference type="EC" id="3.1.1.-" evidence="3"/>
<dbReference type="KEGG" id="more:E1B28_009377"/>
<dbReference type="PROSITE" id="PS00122">
    <property type="entry name" value="CARBOXYLESTERASE_B_1"/>
    <property type="match status" value="1"/>
</dbReference>
<dbReference type="RefSeq" id="XP_043009559.1">
    <property type="nucleotide sequence ID" value="XM_043154268.1"/>
</dbReference>
<keyword evidence="6" id="KW-1185">Reference proteome</keyword>
<organism evidence="5 6">
    <name type="scientific">Marasmius oreades</name>
    <name type="common">fairy-ring Marasmius</name>
    <dbReference type="NCBI Taxonomy" id="181124"/>
    <lineage>
        <taxon>Eukaryota</taxon>
        <taxon>Fungi</taxon>
        <taxon>Dikarya</taxon>
        <taxon>Basidiomycota</taxon>
        <taxon>Agaricomycotina</taxon>
        <taxon>Agaricomycetes</taxon>
        <taxon>Agaricomycetidae</taxon>
        <taxon>Agaricales</taxon>
        <taxon>Marasmiineae</taxon>
        <taxon>Marasmiaceae</taxon>
        <taxon>Marasmius</taxon>
    </lineage>
</organism>
<dbReference type="AlphaFoldDB" id="A0A9P7S0E9"/>
<protein>
    <recommendedName>
        <fullName evidence="3">Carboxylic ester hydrolase</fullName>
        <ecNumber evidence="3">3.1.1.-</ecNumber>
    </recommendedName>
</protein>
<reference evidence="5" key="1">
    <citation type="journal article" date="2021" name="Genome Biol. Evol.">
        <title>The assembled and annotated genome of the fairy-ring fungus Marasmius oreades.</title>
        <authorList>
            <person name="Hiltunen M."/>
            <person name="Ament-Velasquez S.L."/>
            <person name="Johannesson H."/>
        </authorList>
    </citation>
    <scope>NUCLEOTIDE SEQUENCE</scope>
    <source>
        <strain evidence="5">03SP1</strain>
    </source>
</reference>
<dbReference type="InterPro" id="IPR050309">
    <property type="entry name" value="Type-B_Carboxylest/Lipase"/>
</dbReference>
<keyword evidence="2 3" id="KW-0378">Hydrolase</keyword>
<dbReference type="GeneID" id="66078453"/>
<comment type="similarity">
    <text evidence="1 3">Belongs to the type-B carboxylesterase/lipase family.</text>
</comment>
<dbReference type="Pfam" id="PF00135">
    <property type="entry name" value="COesterase"/>
    <property type="match status" value="1"/>
</dbReference>
<evidence type="ECO:0000256" key="2">
    <source>
        <dbReference type="ARBA" id="ARBA00022801"/>
    </source>
</evidence>
<evidence type="ECO:0000313" key="5">
    <source>
        <dbReference type="EMBL" id="KAG7093089.1"/>
    </source>
</evidence>
<name>A0A9P7S0E9_9AGAR</name>
<dbReference type="InterPro" id="IPR029058">
    <property type="entry name" value="AB_hydrolase_fold"/>
</dbReference>
<evidence type="ECO:0000259" key="4">
    <source>
        <dbReference type="Pfam" id="PF00135"/>
    </source>
</evidence>
<dbReference type="Gene3D" id="3.40.50.1820">
    <property type="entry name" value="alpha/beta hydrolase"/>
    <property type="match status" value="1"/>
</dbReference>
<keyword evidence="3" id="KW-0732">Signal</keyword>
<proteinExistence type="inferred from homology"/>
<evidence type="ECO:0000256" key="3">
    <source>
        <dbReference type="RuleBase" id="RU361235"/>
    </source>
</evidence>
<sequence>MVSYFFMALAAIQLGLTVATCMPIAIDTQANITYQGIQHNGVEQFLNLPYGRDTGGQRRFSNPELYVFPPNTYAYDATLPGPACPQSMESSLNQSEDCLKLRVARPAGVKEGDKLPVMVFIYGGGLFSGHINNPAYDPENLILQSVQNGLPVIYAAMNYRLNIFGFALSESLRANKSLNLGLKDQRLALEWIQQNVGYFGGDPQRVTIFGQSSGALSVTLQILAYGGSKPIPFHGAIMESTALEPGSTSNITVDTYNAVVELASCNIDHNPQSASSLECLRALPMEQLLNITITQHDSTADQNDGDTYLPTVDGDFLPLASSELTQKGMFPKVPVMIGWTQDDATLFTKTNINTSSDTRDFIHLFFPDLTNATLSALLKLYPSSDFAPTANFSAEFYRSATMFRDMLFVCPSFLFGHAMAQKYRADNETPSVYYFDQNQTVYGNLIKGLGVVHTAELAYVFANFKDLVLNSTGDIHPTPGDFELRKRESRSWSSFANRDRPTLDGHQTLEGWEPAYGSEGGMFDAELYVIGGPHAGISSLDGNGAKFEVERQKLRERCEFLNRDEIISQLKY</sequence>
<evidence type="ECO:0000313" key="6">
    <source>
        <dbReference type="Proteomes" id="UP001049176"/>
    </source>
</evidence>
<evidence type="ECO:0000256" key="1">
    <source>
        <dbReference type="ARBA" id="ARBA00005964"/>
    </source>
</evidence>
<gene>
    <name evidence="5" type="ORF">E1B28_009377</name>
</gene>
<feature type="domain" description="Carboxylesterase type B" evidence="4">
    <location>
        <begin position="40"/>
        <end position="517"/>
    </location>
</feature>
<dbReference type="Proteomes" id="UP001049176">
    <property type="component" value="Chromosome 5"/>
</dbReference>
<dbReference type="InterPro" id="IPR002018">
    <property type="entry name" value="CarbesteraseB"/>
</dbReference>
<dbReference type="InterPro" id="IPR019826">
    <property type="entry name" value="Carboxylesterase_B_AS"/>
</dbReference>
<feature type="chain" id="PRO_5040536809" description="Carboxylic ester hydrolase" evidence="3">
    <location>
        <begin position="20"/>
        <end position="572"/>
    </location>
</feature>
<dbReference type="PANTHER" id="PTHR11559">
    <property type="entry name" value="CARBOXYLESTERASE"/>
    <property type="match status" value="1"/>
</dbReference>